<evidence type="ECO:0000256" key="1">
    <source>
        <dbReference type="ARBA" id="ARBA00005446"/>
    </source>
</evidence>
<dbReference type="InterPro" id="IPR014001">
    <property type="entry name" value="Helicase_ATP-bd"/>
</dbReference>
<dbReference type="PANTHER" id="PTHR13710">
    <property type="entry name" value="DNA HELICASE RECQ FAMILY MEMBER"/>
    <property type="match status" value="1"/>
</dbReference>
<name>A0A087THI2_STEMI</name>
<evidence type="ECO:0000313" key="3">
    <source>
        <dbReference type="EMBL" id="KFM64571.1"/>
    </source>
</evidence>
<dbReference type="GO" id="GO:0005634">
    <property type="term" value="C:nucleus"/>
    <property type="evidence" value="ECO:0007669"/>
    <property type="project" value="TreeGrafter"/>
</dbReference>
<reference evidence="3 4" key="1">
    <citation type="submission" date="2013-11" db="EMBL/GenBank/DDBJ databases">
        <title>Genome sequencing of Stegodyphus mimosarum.</title>
        <authorList>
            <person name="Bechsgaard J."/>
        </authorList>
    </citation>
    <scope>NUCLEOTIDE SEQUENCE [LARGE SCALE GENOMIC DNA]</scope>
</reference>
<dbReference type="InterPro" id="IPR011545">
    <property type="entry name" value="DEAD/DEAH_box_helicase_dom"/>
</dbReference>
<dbReference type="GO" id="GO:0005737">
    <property type="term" value="C:cytoplasm"/>
    <property type="evidence" value="ECO:0007669"/>
    <property type="project" value="TreeGrafter"/>
</dbReference>
<dbReference type="PROSITE" id="PS51192">
    <property type="entry name" value="HELICASE_ATP_BIND_1"/>
    <property type="match status" value="1"/>
</dbReference>
<dbReference type="STRING" id="407821.A0A087THI2"/>
<evidence type="ECO:0000313" key="4">
    <source>
        <dbReference type="Proteomes" id="UP000054359"/>
    </source>
</evidence>
<organism evidence="3 4">
    <name type="scientific">Stegodyphus mimosarum</name>
    <name type="common">African social velvet spider</name>
    <dbReference type="NCBI Taxonomy" id="407821"/>
    <lineage>
        <taxon>Eukaryota</taxon>
        <taxon>Metazoa</taxon>
        <taxon>Ecdysozoa</taxon>
        <taxon>Arthropoda</taxon>
        <taxon>Chelicerata</taxon>
        <taxon>Arachnida</taxon>
        <taxon>Araneae</taxon>
        <taxon>Araneomorphae</taxon>
        <taxon>Entelegynae</taxon>
        <taxon>Eresoidea</taxon>
        <taxon>Eresidae</taxon>
        <taxon>Stegodyphus</taxon>
    </lineage>
</organism>
<dbReference type="OMA" id="FIDEGHC"/>
<keyword evidence="4" id="KW-1185">Reference proteome</keyword>
<dbReference type="GO" id="GO:0009378">
    <property type="term" value="F:four-way junction helicase activity"/>
    <property type="evidence" value="ECO:0007669"/>
    <property type="project" value="TreeGrafter"/>
</dbReference>
<feature type="domain" description="Helicase ATP-binding" evidence="2">
    <location>
        <begin position="14"/>
        <end position="125"/>
    </location>
</feature>
<dbReference type="OrthoDB" id="10261556at2759"/>
<keyword evidence="3" id="KW-0067">ATP-binding</keyword>
<dbReference type="GO" id="GO:0000724">
    <property type="term" value="P:double-strand break repair via homologous recombination"/>
    <property type="evidence" value="ECO:0007669"/>
    <property type="project" value="TreeGrafter"/>
</dbReference>
<dbReference type="GO" id="GO:0000723">
    <property type="term" value="P:telomere maintenance"/>
    <property type="evidence" value="ECO:0007669"/>
    <property type="project" value="TreeGrafter"/>
</dbReference>
<comment type="similarity">
    <text evidence="1">Belongs to the helicase family. RecQ subfamily.</text>
</comment>
<dbReference type="GO" id="GO:0003676">
    <property type="term" value="F:nucleic acid binding"/>
    <property type="evidence" value="ECO:0007669"/>
    <property type="project" value="InterPro"/>
</dbReference>
<evidence type="ECO:0000259" key="2">
    <source>
        <dbReference type="PROSITE" id="PS51192"/>
    </source>
</evidence>
<keyword evidence="3" id="KW-0347">Helicase</keyword>
<dbReference type="GO" id="GO:0043138">
    <property type="term" value="F:3'-5' DNA helicase activity"/>
    <property type="evidence" value="ECO:0007669"/>
    <property type="project" value="TreeGrafter"/>
</dbReference>
<dbReference type="SUPFAM" id="SSF52540">
    <property type="entry name" value="P-loop containing nucleoside triphosphate hydrolases"/>
    <property type="match status" value="1"/>
</dbReference>
<dbReference type="GO" id="GO:0005694">
    <property type="term" value="C:chromosome"/>
    <property type="evidence" value="ECO:0007669"/>
    <property type="project" value="TreeGrafter"/>
</dbReference>
<protein>
    <submittedName>
        <fullName evidence="3">ATP-dependent DNA helicase Q4</fullName>
    </submittedName>
</protein>
<dbReference type="Gene3D" id="3.40.50.300">
    <property type="entry name" value="P-loop containing nucleotide triphosphate hydrolases"/>
    <property type="match status" value="1"/>
</dbReference>
<dbReference type="Pfam" id="PF00270">
    <property type="entry name" value="DEAD"/>
    <property type="match status" value="1"/>
</dbReference>
<dbReference type="PANTHER" id="PTHR13710:SF108">
    <property type="entry name" value="ATP-DEPENDENT DNA HELICASE Q4"/>
    <property type="match status" value="1"/>
</dbReference>
<accession>A0A087THI2</accession>
<keyword evidence="3" id="KW-0378">Hydrolase</keyword>
<keyword evidence="3" id="KW-0547">Nucleotide-binding</keyword>
<feature type="non-terminal residue" evidence="3">
    <location>
        <position position="125"/>
    </location>
</feature>
<proteinExistence type="inferred from homology"/>
<dbReference type="InterPro" id="IPR027417">
    <property type="entry name" value="P-loop_NTPase"/>
</dbReference>
<gene>
    <name evidence="3" type="ORF">X975_10934</name>
</gene>
<dbReference type="GO" id="GO:0005524">
    <property type="term" value="F:ATP binding"/>
    <property type="evidence" value="ECO:0007669"/>
    <property type="project" value="InterPro"/>
</dbReference>
<sequence>MGYQEFRQGQETAVMRVLSGLSTLVVLPTGSGKSLCYQLPAYIYAKHYKRLSLVISPLVSLMEDQVAGLPQCLHAVCIHSGMSETQKAKSMQDIKDGLAHILLISPEAVISSFQHSGSFLSSNLP</sequence>
<dbReference type="AlphaFoldDB" id="A0A087THI2"/>
<dbReference type="Proteomes" id="UP000054359">
    <property type="component" value="Unassembled WGS sequence"/>
</dbReference>
<dbReference type="EMBL" id="KK115251">
    <property type="protein sequence ID" value="KFM64571.1"/>
    <property type="molecule type" value="Genomic_DNA"/>
</dbReference>